<evidence type="ECO:0000256" key="2">
    <source>
        <dbReference type="SAM" id="MobiDB-lite"/>
    </source>
</evidence>
<protein>
    <submittedName>
        <fullName evidence="3">Uncharacterized protein</fullName>
    </submittedName>
</protein>
<proteinExistence type="predicted"/>
<dbReference type="AlphaFoldDB" id="A0A9P6TBL4"/>
<keyword evidence="1" id="KW-0175">Coiled coil</keyword>
<dbReference type="Proteomes" id="UP000886653">
    <property type="component" value="Unassembled WGS sequence"/>
</dbReference>
<feature type="compositionally biased region" description="Polar residues" evidence="2">
    <location>
        <begin position="1"/>
        <end position="12"/>
    </location>
</feature>
<sequence>MSSNSPSLQSTDIVVPRSFEDHTSLSNSNQKNSVQFPSPPDSADSPSYHQPPAPLPSSAALIDKYLSAYSNTASSQLNQQNTIEFPLASAPLKRKADVLSGPCRMLSEPVRAMHRWLLRTYEPDESSVVPEMDVRVKYKGLWDRLERGAMASSGAIEPVELVKQVFPDVVQDIRVLEGTIRSNEEHVLRGIRFRKRANADSLSELDLRNSIPIELHSSELIEALRERVNELEDELEFETEVNKRARLMSARRDSDELTRQTGSSTFTIDAQSDHSTIATSVHSIDSAPVGLAERIWNRLKLECRASNVRFEEGKKVTISWYDEISEAEFNAIVPFQTSLKPPNRKPHSIRIINLTAEAINDQLFQFSQGVGLVGNHWTYLKNKGKNIYLLKKNFKCVGLTAVRAEEGVVTYSEQTLQATFNFSVGLANN</sequence>
<comment type="caution">
    <text evidence="3">The sequence shown here is derived from an EMBL/GenBank/DDBJ whole genome shotgun (WGS) entry which is preliminary data.</text>
</comment>
<name>A0A9P6TBL4_9BASI</name>
<feature type="compositionally biased region" description="Polar residues" evidence="2">
    <location>
        <begin position="24"/>
        <end position="36"/>
    </location>
</feature>
<feature type="coiled-coil region" evidence="1">
    <location>
        <begin position="214"/>
        <end position="248"/>
    </location>
</feature>
<evidence type="ECO:0000256" key="1">
    <source>
        <dbReference type="SAM" id="Coils"/>
    </source>
</evidence>
<gene>
    <name evidence="3" type="ORF">CROQUDRAFT_46830</name>
</gene>
<reference evidence="3" key="1">
    <citation type="submission" date="2013-11" db="EMBL/GenBank/DDBJ databases">
        <title>Genome sequence of the fusiform rust pathogen reveals effectors for host alternation and coevolution with pine.</title>
        <authorList>
            <consortium name="DOE Joint Genome Institute"/>
            <person name="Smith K."/>
            <person name="Pendleton A."/>
            <person name="Kubisiak T."/>
            <person name="Anderson C."/>
            <person name="Salamov A."/>
            <person name="Aerts A."/>
            <person name="Riley R."/>
            <person name="Clum A."/>
            <person name="Lindquist E."/>
            <person name="Ence D."/>
            <person name="Campbell M."/>
            <person name="Kronenberg Z."/>
            <person name="Feau N."/>
            <person name="Dhillon B."/>
            <person name="Hamelin R."/>
            <person name="Burleigh J."/>
            <person name="Smith J."/>
            <person name="Yandell M."/>
            <person name="Nelson C."/>
            <person name="Grigoriev I."/>
            <person name="Davis J."/>
        </authorList>
    </citation>
    <scope>NUCLEOTIDE SEQUENCE</scope>
    <source>
        <strain evidence="3">G11</strain>
    </source>
</reference>
<accession>A0A9P6TBL4</accession>
<dbReference type="EMBL" id="MU167289">
    <property type="protein sequence ID" value="KAG0144743.1"/>
    <property type="molecule type" value="Genomic_DNA"/>
</dbReference>
<keyword evidence="4" id="KW-1185">Reference proteome</keyword>
<evidence type="ECO:0000313" key="3">
    <source>
        <dbReference type="EMBL" id="KAG0144743.1"/>
    </source>
</evidence>
<dbReference type="OrthoDB" id="2505611at2759"/>
<organism evidence="3 4">
    <name type="scientific">Cronartium quercuum f. sp. fusiforme G11</name>
    <dbReference type="NCBI Taxonomy" id="708437"/>
    <lineage>
        <taxon>Eukaryota</taxon>
        <taxon>Fungi</taxon>
        <taxon>Dikarya</taxon>
        <taxon>Basidiomycota</taxon>
        <taxon>Pucciniomycotina</taxon>
        <taxon>Pucciniomycetes</taxon>
        <taxon>Pucciniales</taxon>
        <taxon>Coleosporiaceae</taxon>
        <taxon>Cronartium</taxon>
    </lineage>
</organism>
<evidence type="ECO:0000313" key="4">
    <source>
        <dbReference type="Proteomes" id="UP000886653"/>
    </source>
</evidence>
<feature type="region of interest" description="Disordered" evidence="2">
    <location>
        <begin position="1"/>
        <end position="54"/>
    </location>
</feature>